<dbReference type="PANTHER" id="PTHR13847">
    <property type="entry name" value="SARCOSINE DEHYDROGENASE-RELATED"/>
    <property type="match status" value="1"/>
</dbReference>
<name>B4RFL1_PHEZH</name>
<evidence type="ECO:0000313" key="4">
    <source>
        <dbReference type="EMBL" id="ACG77092.1"/>
    </source>
</evidence>
<dbReference type="AlphaFoldDB" id="B4RFL1"/>
<evidence type="ECO:0000313" key="5">
    <source>
        <dbReference type="Proteomes" id="UP000001868"/>
    </source>
</evidence>
<dbReference type="HOGENOM" id="CLU_007884_4_2_5"/>
<dbReference type="EMBL" id="CP000747">
    <property type="protein sequence ID" value="ACG77092.1"/>
    <property type="molecule type" value="Genomic_DNA"/>
</dbReference>
<keyword evidence="5" id="KW-1185">Reference proteome</keyword>
<protein>
    <submittedName>
        <fullName evidence="4">FAD dependent oxidoreductase</fullName>
    </submittedName>
</protein>
<feature type="domain" description="FAD dependent oxidoreductase" evidence="3">
    <location>
        <begin position="10"/>
        <end position="345"/>
    </location>
</feature>
<evidence type="ECO:0000256" key="2">
    <source>
        <dbReference type="SAM" id="Phobius"/>
    </source>
</evidence>
<dbReference type="InterPro" id="IPR036188">
    <property type="entry name" value="FAD/NAD-bd_sf"/>
</dbReference>
<keyword evidence="1" id="KW-0560">Oxidoreductase</keyword>
<dbReference type="InterPro" id="IPR006076">
    <property type="entry name" value="FAD-dep_OxRdtase"/>
</dbReference>
<dbReference type="Gene3D" id="3.50.50.60">
    <property type="entry name" value="FAD/NAD(P)-binding domain"/>
    <property type="match status" value="1"/>
</dbReference>
<dbReference type="Gene3D" id="3.30.9.10">
    <property type="entry name" value="D-Amino Acid Oxidase, subunit A, domain 2"/>
    <property type="match status" value="1"/>
</dbReference>
<proteinExistence type="predicted"/>
<dbReference type="STRING" id="450851.PHZ_c0678"/>
<evidence type="ECO:0000256" key="1">
    <source>
        <dbReference type="ARBA" id="ARBA00023002"/>
    </source>
</evidence>
<keyword evidence="2" id="KW-0812">Transmembrane</keyword>
<dbReference type="SUPFAM" id="SSF51905">
    <property type="entry name" value="FAD/NAD(P)-binding domain"/>
    <property type="match status" value="1"/>
</dbReference>
<sequence>MMTTTLHPCDVVVIGGGVAGAAIAAFLAPWRRVVVLEREAPAGRHATGRSSGMLLPSYGGEAARPLSRASLRFFAEPPGIFGGDLLTPRPTLHVAGPSQIAALAALAGELPGARLFGPTEAARRAPLLRAGRLAGALLEAEGGDIDVARLHAGFLAACRRSGGQVHVGVGDLTFARRGSVWRVSAGGVTWAAPVIVNAAGAWADEVARAAGAAALGLQPKRRTVLLFPRPPETAGWPTVKDVDERFYFRPCSKALLFTACDETPSPPCDAQPETLDVAHAAALFSRLSRQPEPRPIRAWAGLRTFAPDRAPVIGWSSTPGFFWFAGLGGFGVQTSPAAGSLAASLLLGRRIPGDLLDAGVRPELYAPTRLTSTGAARTA</sequence>
<keyword evidence="2" id="KW-1133">Transmembrane helix</keyword>
<gene>
    <name evidence="4" type="ordered locus">PHZ_c0678</name>
</gene>
<dbReference type="eggNOG" id="COG0665">
    <property type="taxonomic scope" value="Bacteria"/>
</dbReference>
<dbReference type="KEGG" id="pzu:PHZ_c0678"/>
<feature type="transmembrane region" description="Helical" evidence="2">
    <location>
        <begin position="12"/>
        <end position="30"/>
    </location>
</feature>
<dbReference type="GO" id="GO:0005737">
    <property type="term" value="C:cytoplasm"/>
    <property type="evidence" value="ECO:0007669"/>
    <property type="project" value="TreeGrafter"/>
</dbReference>
<organism evidence="4 5">
    <name type="scientific">Phenylobacterium zucineum (strain HLK1)</name>
    <dbReference type="NCBI Taxonomy" id="450851"/>
    <lineage>
        <taxon>Bacteria</taxon>
        <taxon>Pseudomonadati</taxon>
        <taxon>Pseudomonadota</taxon>
        <taxon>Alphaproteobacteria</taxon>
        <taxon>Caulobacterales</taxon>
        <taxon>Caulobacteraceae</taxon>
        <taxon>Phenylobacterium</taxon>
    </lineage>
</organism>
<reference evidence="4 5" key="1">
    <citation type="journal article" date="2008" name="BMC Genomics">
        <title>Complete genome of Phenylobacterium zucineum - a novel facultative intracellular bacterium isolated from human erythroleukemia cell line K562.</title>
        <authorList>
            <person name="Luo Y."/>
            <person name="Xu X."/>
            <person name="Ding Z."/>
            <person name="Liu Z."/>
            <person name="Zhang B."/>
            <person name="Yan Z."/>
            <person name="Sun J."/>
            <person name="Hu S."/>
            <person name="Hu X."/>
        </authorList>
    </citation>
    <scope>NUCLEOTIDE SEQUENCE [LARGE SCALE GENOMIC DNA]</scope>
    <source>
        <strain evidence="4 5">HLK1</strain>
    </source>
</reference>
<dbReference type="Proteomes" id="UP000001868">
    <property type="component" value="Chromosome"/>
</dbReference>
<dbReference type="PANTHER" id="PTHR13847:SF287">
    <property type="entry name" value="FAD-DEPENDENT OXIDOREDUCTASE DOMAIN-CONTAINING PROTEIN 1"/>
    <property type="match status" value="1"/>
</dbReference>
<keyword evidence="2" id="KW-0472">Membrane</keyword>
<dbReference type="GO" id="GO:0016491">
    <property type="term" value="F:oxidoreductase activity"/>
    <property type="evidence" value="ECO:0007669"/>
    <property type="project" value="UniProtKB-KW"/>
</dbReference>
<evidence type="ECO:0000259" key="3">
    <source>
        <dbReference type="Pfam" id="PF01266"/>
    </source>
</evidence>
<accession>B4RFL1</accession>
<dbReference type="Pfam" id="PF01266">
    <property type="entry name" value="DAO"/>
    <property type="match status" value="1"/>
</dbReference>